<sequence>MNVRTRVRATTQFYASRYLKLILYSKINQVSEKKKKTQADAIDTHKRSFTSGCEGITTLNKINKGLPSLTVSDKSPWRVSTLGFINAFSVPFTSAPG</sequence>
<reference evidence="2" key="3">
    <citation type="submission" date="2021-02" db="UniProtKB">
        <authorList>
            <consortium name="EnsemblMetazoa"/>
        </authorList>
    </citation>
    <scope>IDENTIFICATION</scope>
    <source>
        <strain evidence="2">USDA</strain>
    </source>
</reference>
<evidence type="ECO:0000313" key="3">
    <source>
        <dbReference type="Proteomes" id="UP000009046"/>
    </source>
</evidence>
<dbReference type="RefSeq" id="XP_002428661.1">
    <property type="nucleotide sequence ID" value="XM_002428616.1"/>
</dbReference>
<reference evidence="1" key="1">
    <citation type="submission" date="2007-04" db="EMBL/GenBank/DDBJ databases">
        <title>Annotation of Pediculus humanus corporis strain USDA.</title>
        <authorList>
            <person name="Kirkness E."/>
            <person name="Hannick L."/>
            <person name="Hass B."/>
            <person name="Bruggner R."/>
            <person name="Lawson D."/>
            <person name="Bidwell S."/>
            <person name="Joardar V."/>
            <person name="Caler E."/>
            <person name="Walenz B."/>
            <person name="Inman J."/>
            <person name="Schobel S."/>
            <person name="Galinsky K."/>
            <person name="Amedeo P."/>
            <person name="Strausberg R."/>
        </authorList>
    </citation>
    <scope>NUCLEOTIDE SEQUENCE</scope>
    <source>
        <strain evidence="1">USDA</strain>
    </source>
</reference>
<dbReference type="Proteomes" id="UP000009046">
    <property type="component" value="Unassembled WGS sequence"/>
</dbReference>
<dbReference type="EMBL" id="AAZO01004649">
    <property type="status" value="NOT_ANNOTATED_CDS"/>
    <property type="molecule type" value="Genomic_DNA"/>
</dbReference>
<dbReference type="AlphaFoldDB" id="E0VRB7"/>
<evidence type="ECO:0000313" key="2">
    <source>
        <dbReference type="EnsemblMetazoa" id="PHUM396490-PA"/>
    </source>
</evidence>
<dbReference type="EMBL" id="AAZO01004648">
    <property type="status" value="NOT_ANNOTATED_CDS"/>
    <property type="molecule type" value="Genomic_DNA"/>
</dbReference>
<dbReference type="EMBL" id="DS235465">
    <property type="protein sequence ID" value="EEB15923.1"/>
    <property type="molecule type" value="Genomic_DNA"/>
</dbReference>
<dbReference type="InParanoid" id="E0VRB7"/>
<evidence type="ECO:0000313" key="1">
    <source>
        <dbReference type="EMBL" id="EEB15923.1"/>
    </source>
</evidence>
<dbReference type="KEGG" id="phu:Phum_PHUM396490"/>
<dbReference type="HOGENOM" id="CLU_2349189_0_0_1"/>
<dbReference type="CTD" id="8237722"/>
<accession>E0VRB7</accession>
<proteinExistence type="predicted"/>
<organism>
    <name type="scientific">Pediculus humanus subsp. corporis</name>
    <name type="common">Body louse</name>
    <dbReference type="NCBI Taxonomy" id="121224"/>
    <lineage>
        <taxon>Eukaryota</taxon>
        <taxon>Metazoa</taxon>
        <taxon>Ecdysozoa</taxon>
        <taxon>Arthropoda</taxon>
        <taxon>Hexapoda</taxon>
        <taxon>Insecta</taxon>
        <taxon>Pterygota</taxon>
        <taxon>Neoptera</taxon>
        <taxon>Paraneoptera</taxon>
        <taxon>Psocodea</taxon>
        <taxon>Troctomorpha</taxon>
        <taxon>Phthiraptera</taxon>
        <taxon>Anoplura</taxon>
        <taxon>Pediculidae</taxon>
        <taxon>Pediculus</taxon>
    </lineage>
</organism>
<reference evidence="1" key="2">
    <citation type="submission" date="2007-04" db="EMBL/GenBank/DDBJ databases">
        <title>The genome of the human body louse.</title>
        <authorList>
            <consortium name="The Human Body Louse Genome Consortium"/>
            <person name="Kirkness E."/>
            <person name="Walenz B."/>
            <person name="Hass B."/>
            <person name="Bruggner R."/>
            <person name="Strausberg R."/>
        </authorList>
    </citation>
    <scope>NUCLEOTIDE SEQUENCE</scope>
    <source>
        <strain evidence="1">USDA</strain>
    </source>
</reference>
<dbReference type="GeneID" id="8237722"/>
<name>E0VRB7_PEDHC</name>
<keyword evidence="3" id="KW-1185">Reference proteome</keyword>
<dbReference type="VEuPathDB" id="VectorBase:PHUM396490"/>
<gene>
    <name evidence="2" type="primary">8237722</name>
    <name evidence="1" type="ORF">Phum_PHUM396490</name>
</gene>
<protein>
    <submittedName>
        <fullName evidence="1 2">Uncharacterized protein</fullName>
    </submittedName>
</protein>
<dbReference type="EnsemblMetazoa" id="PHUM396490-RA">
    <property type="protein sequence ID" value="PHUM396490-PA"/>
    <property type="gene ID" value="PHUM396490"/>
</dbReference>